<organism evidence="1 2">
    <name type="scientific">Ramazzottius varieornatus</name>
    <name type="common">Water bear</name>
    <name type="synonym">Tardigrade</name>
    <dbReference type="NCBI Taxonomy" id="947166"/>
    <lineage>
        <taxon>Eukaryota</taxon>
        <taxon>Metazoa</taxon>
        <taxon>Ecdysozoa</taxon>
        <taxon>Tardigrada</taxon>
        <taxon>Eutardigrada</taxon>
        <taxon>Parachela</taxon>
        <taxon>Hypsibioidea</taxon>
        <taxon>Ramazzottiidae</taxon>
        <taxon>Ramazzottius</taxon>
    </lineage>
</organism>
<gene>
    <name evidence="1" type="primary">RvY_03873-1</name>
    <name evidence="1" type="synonym">RvY_03873.1</name>
    <name evidence="1" type="ORF">RvY_03873</name>
</gene>
<sequence>MTRLEVEGLEVMWIKLICLRLNVLIGVVHAPSYDADVFSKLRSSREFIPALLRRKIVLAVDFN</sequence>
<dbReference type="AlphaFoldDB" id="A0A1D1UZP7"/>
<dbReference type="Proteomes" id="UP000186922">
    <property type="component" value="Unassembled WGS sequence"/>
</dbReference>
<accession>A0A1D1UZP7</accession>
<comment type="caution">
    <text evidence="1">The sequence shown here is derived from an EMBL/GenBank/DDBJ whole genome shotgun (WGS) entry which is preliminary data.</text>
</comment>
<evidence type="ECO:0000313" key="1">
    <source>
        <dbReference type="EMBL" id="GAU91658.1"/>
    </source>
</evidence>
<evidence type="ECO:0000313" key="2">
    <source>
        <dbReference type="Proteomes" id="UP000186922"/>
    </source>
</evidence>
<reference evidence="1 2" key="1">
    <citation type="journal article" date="2016" name="Nat. Commun.">
        <title>Extremotolerant tardigrade genome and improved radiotolerance of human cultured cells by tardigrade-unique protein.</title>
        <authorList>
            <person name="Hashimoto T."/>
            <person name="Horikawa D.D."/>
            <person name="Saito Y."/>
            <person name="Kuwahara H."/>
            <person name="Kozuka-Hata H."/>
            <person name="Shin-I T."/>
            <person name="Minakuchi Y."/>
            <person name="Ohishi K."/>
            <person name="Motoyama A."/>
            <person name="Aizu T."/>
            <person name="Enomoto A."/>
            <person name="Kondo K."/>
            <person name="Tanaka S."/>
            <person name="Hara Y."/>
            <person name="Koshikawa S."/>
            <person name="Sagara H."/>
            <person name="Miura T."/>
            <person name="Yokobori S."/>
            <person name="Miyagawa K."/>
            <person name="Suzuki Y."/>
            <person name="Kubo T."/>
            <person name="Oyama M."/>
            <person name="Kohara Y."/>
            <person name="Fujiyama A."/>
            <person name="Arakawa K."/>
            <person name="Katayama T."/>
            <person name="Toyoda A."/>
            <person name="Kunieda T."/>
        </authorList>
    </citation>
    <scope>NUCLEOTIDE SEQUENCE [LARGE SCALE GENOMIC DNA]</scope>
    <source>
        <strain evidence="1 2">YOKOZUNA-1</strain>
    </source>
</reference>
<proteinExistence type="predicted"/>
<name>A0A1D1UZP7_RAMVA</name>
<keyword evidence="2" id="KW-1185">Reference proteome</keyword>
<dbReference type="EMBL" id="BDGG01000002">
    <property type="protein sequence ID" value="GAU91658.1"/>
    <property type="molecule type" value="Genomic_DNA"/>
</dbReference>
<protein>
    <submittedName>
        <fullName evidence="1">Uncharacterized protein</fullName>
    </submittedName>
</protein>